<dbReference type="SUPFAM" id="SSF88723">
    <property type="entry name" value="PIN domain-like"/>
    <property type="match status" value="1"/>
</dbReference>
<dbReference type="InterPro" id="IPR039436">
    <property type="entry name" value="Asteroid_dom"/>
</dbReference>
<dbReference type="InterPro" id="IPR026832">
    <property type="entry name" value="Asteroid"/>
</dbReference>
<dbReference type="PANTHER" id="PTHR15665">
    <property type="entry name" value="ASTEROID PROTEIN"/>
    <property type="match status" value="1"/>
</dbReference>
<evidence type="ECO:0000259" key="3">
    <source>
        <dbReference type="Pfam" id="PF12813"/>
    </source>
</evidence>
<dbReference type="Proteomes" id="UP000325902">
    <property type="component" value="Unassembled WGS sequence"/>
</dbReference>
<comment type="similarity">
    <text evidence="1">Belongs to the asteroid family.</text>
</comment>
<feature type="domain" description="Asteroid" evidence="3">
    <location>
        <begin position="160"/>
        <end position="300"/>
    </location>
</feature>
<evidence type="ECO:0000313" key="4">
    <source>
        <dbReference type="EMBL" id="KAB2580052.1"/>
    </source>
</evidence>
<dbReference type="Pfam" id="PF12813">
    <property type="entry name" value="XPG_I_2"/>
    <property type="match status" value="2"/>
</dbReference>
<accession>A0A5N5DSZ1</accession>
<organism evidence="4 5">
    <name type="scientific">Lasiodiplodia theobromae</name>
    <dbReference type="NCBI Taxonomy" id="45133"/>
    <lineage>
        <taxon>Eukaryota</taxon>
        <taxon>Fungi</taxon>
        <taxon>Dikarya</taxon>
        <taxon>Ascomycota</taxon>
        <taxon>Pezizomycotina</taxon>
        <taxon>Dothideomycetes</taxon>
        <taxon>Dothideomycetes incertae sedis</taxon>
        <taxon>Botryosphaeriales</taxon>
        <taxon>Botryosphaeriaceae</taxon>
        <taxon>Lasiodiplodia</taxon>
    </lineage>
</organism>
<evidence type="ECO:0000256" key="1">
    <source>
        <dbReference type="ARBA" id="ARBA00007398"/>
    </source>
</evidence>
<comment type="caution">
    <text evidence="4">The sequence shown here is derived from an EMBL/GenBank/DDBJ whole genome shotgun (WGS) entry which is preliminary data.</text>
</comment>
<dbReference type="OrthoDB" id="5297549at2759"/>
<sequence length="690" mass="77420">MGIPRLLHHMQDFGISVELGTAWQKATSRSPTEDLDEKHVVVDGPSLAYHAYHRAVAGRYHARNALEAMPSHAEVAETALHFLTTLESHGIAILGVFFDGALPAAKRDTRLKRLHSSLVQLQSFKNLHSDDVRCVRSRIDTNSFAAPTSVPEKLTRLPAAPFLVPAVIDRLKNSAFSDRVFVVPGEADIFCADVVCRVSQNKACWLLSSDTDLLVFDLGPKGSVLRFQDVSLATFPRRTVLKGVEYHPRSIAERLGLKALAPLAFSLTIDPHKSLQELVRAAKAVDSSTSEYQVWFQEYTPLHGISGPDQLLVNQYRSSFADLQGKSTLQALLPNAYEDVCLPSPQKRQTKRDTAAYLGYLADPHLRTMDPRISELVQQVCSAIVADTGYTKLHKPEGAGVSCAMFLPFLIDDPTRASAWRLSADLRFLGYSILSLPMCALFSMEEWERRGSRIAQSAVPRFSYKKAEIVHTCRELSAHITAFMVNSGDLHLRAPLHFWKLYGAMYLSDKLVQNEERQVSKNQVLRMIQGCQGQLEWSHIHHVAQLQGIWYSLRMLRQFLSVFLSFPTDGAPQAHKTDMHGDPEIQAAVKDLHERLEDLPTADRFFDPVPDDDEEAVPESYLLNAIENFPNLAPDPKEIYAAALEKSNGKKRKKKKQGQPDEQDKEEKADPMEQIWRNKFAALNRLADDI</sequence>
<feature type="region of interest" description="Disordered" evidence="2">
    <location>
        <begin position="644"/>
        <end position="675"/>
    </location>
</feature>
<evidence type="ECO:0000256" key="2">
    <source>
        <dbReference type="SAM" id="MobiDB-lite"/>
    </source>
</evidence>
<dbReference type="Gene3D" id="3.40.50.1010">
    <property type="entry name" value="5'-nuclease"/>
    <property type="match status" value="1"/>
</dbReference>
<dbReference type="AlphaFoldDB" id="A0A5N5DSZ1"/>
<gene>
    <name evidence="4" type="ORF">DBV05_g1353</name>
</gene>
<name>A0A5N5DSZ1_9PEZI</name>
<dbReference type="EMBL" id="VCHE01000005">
    <property type="protein sequence ID" value="KAB2580052.1"/>
    <property type="molecule type" value="Genomic_DNA"/>
</dbReference>
<evidence type="ECO:0000313" key="5">
    <source>
        <dbReference type="Proteomes" id="UP000325902"/>
    </source>
</evidence>
<keyword evidence="5" id="KW-1185">Reference proteome</keyword>
<reference evidence="4 5" key="1">
    <citation type="journal article" date="2019" name="Sci. Rep.">
        <title>A multi-omics analysis of the grapevine pathogen Lasiodiplodia theobromae reveals that temperature affects the expression of virulence- and pathogenicity-related genes.</title>
        <authorList>
            <person name="Felix C."/>
            <person name="Meneses R."/>
            <person name="Goncalves M.F.M."/>
            <person name="Tilleman L."/>
            <person name="Duarte A.S."/>
            <person name="Jorrin-Novo J.V."/>
            <person name="Van de Peer Y."/>
            <person name="Deforce D."/>
            <person name="Van Nieuwerburgh F."/>
            <person name="Esteves A.C."/>
            <person name="Alves A."/>
        </authorList>
    </citation>
    <scope>NUCLEOTIDE SEQUENCE [LARGE SCALE GENOMIC DNA]</scope>
    <source>
        <strain evidence="4 5">LA-SOL3</strain>
    </source>
</reference>
<proteinExistence type="inferred from homology"/>
<protein>
    <recommendedName>
        <fullName evidence="3">Asteroid domain-containing protein</fullName>
    </recommendedName>
</protein>
<dbReference type="InterPro" id="IPR029060">
    <property type="entry name" value="PIN-like_dom_sf"/>
</dbReference>
<feature type="domain" description="Asteroid" evidence="3">
    <location>
        <begin position="364"/>
        <end position="459"/>
    </location>
</feature>
<dbReference type="PANTHER" id="PTHR15665:SF1">
    <property type="entry name" value="PROTEIN ASTEROID HOMOLOG 1"/>
    <property type="match status" value="1"/>
</dbReference>